<name>A0A368JPE3_9BACT</name>
<evidence type="ECO:0000313" key="1">
    <source>
        <dbReference type="EMBL" id="RCR69185.1"/>
    </source>
</evidence>
<keyword evidence="2" id="KW-1185">Reference proteome</keyword>
<dbReference type="Proteomes" id="UP000253383">
    <property type="component" value="Unassembled WGS sequence"/>
</dbReference>
<reference evidence="1 2" key="1">
    <citation type="submission" date="2018-07" db="EMBL/GenBank/DDBJ databases">
        <title>Genome analysis of Larkinella rosea.</title>
        <authorList>
            <person name="Zhou Z."/>
            <person name="Wang G."/>
        </authorList>
    </citation>
    <scope>NUCLEOTIDE SEQUENCE [LARGE SCALE GENOMIC DNA]</scope>
    <source>
        <strain evidence="2">zzj9</strain>
    </source>
</reference>
<dbReference type="AlphaFoldDB" id="A0A368JPE3"/>
<dbReference type="EMBL" id="QOWE01000009">
    <property type="protein sequence ID" value="RCR69185.1"/>
    <property type="molecule type" value="Genomic_DNA"/>
</dbReference>
<proteinExistence type="predicted"/>
<sequence>MEHLFAESNTWDIGIDPSLDIPSEETYQRYLVNLHYQTIEYQNYSARFSPKKTAKLQWFSTDIALA</sequence>
<dbReference type="RefSeq" id="WP_114406361.1">
    <property type="nucleotide sequence ID" value="NZ_QOWE01000009.1"/>
</dbReference>
<protein>
    <submittedName>
        <fullName evidence="1">Uncharacterized protein</fullName>
    </submittedName>
</protein>
<gene>
    <name evidence="1" type="ORF">DUE52_12545</name>
</gene>
<organism evidence="1 2">
    <name type="scientific">Larkinella punicea</name>
    <dbReference type="NCBI Taxonomy" id="2315727"/>
    <lineage>
        <taxon>Bacteria</taxon>
        <taxon>Pseudomonadati</taxon>
        <taxon>Bacteroidota</taxon>
        <taxon>Cytophagia</taxon>
        <taxon>Cytophagales</taxon>
        <taxon>Spirosomataceae</taxon>
        <taxon>Larkinella</taxon>
    </lineage>
</organism>
<dbReference type="OrthoDB" id="963445at2"/>
<accession>A0A368JPE3</accession>
<comment type="caution">
    <text evidence="1">The sequence shown here is derived from an EMBL/GenBank/DDBJ whole genome shotgun (WGS) entry which is preliminary data.</text>
</comment>
<evidence type="ECO:0000313" key="2">
    <source>
        <dbReference type="Proteomes" id="UP000253383"/>
    </source>
</evidence>